<name>A0A4R8QP98_COLTR</name>
<evidence type="ECO:0000313" key="1">
    <source>
        <dbReference type="EMBL" id="TDZ41084.1"/>
    </source>
</evidence>
<accession>A0A4R8QP98</accession>
<gene>
    <name evidence="1" type="ORF">CTRI78_v009959</name>
</gene>
<organism evidence="1 2">
    <name type="scientific">Colletotrichum trifolii</name>
    <dbReference type="NCBI Taxonomy" id="5466"/>
    <lineage>
        <taxon>Eukaryota</taxon>
        <taxon>Fungi</taxon>
        <taxon>Dikarya</taxon>
        <taxon>Ascomycota</taxon>
        <taxon>Pezizomycotina</taxon>
        <taxon>Sordariomycetes</taxon>
        <taxon>Hypocreomycetidae</taxon>
        <taxon>Glomerellales</taxon>
        <taxon>Glomerellaceae</taxon>
        <taxon>Colletotrichum</taxon>
        <taxon>Colletotrichum orbiculare species complex</taxon>
    </lineage>
</organism>
<protein>
    <submittedName>
        <fullName evidence="1">Uncharacterized protein</fullName>
    </submittedName>
</protein>
<dbReference type="EMBL" id="RYZW01000148">
    <property type="protein sequence ID" value="TDZ41084.1"/>
    <property type="molecule type" value="Genomic_DNA"/>
</dbReference>
<reference evidence="1 2" key="1">
    <citation type="submission" date="2018-12" db="EMBL/GenBank/DDBJ databases">
        <title>Genome sequence and assembly of Colletotrichum trifolii.</title>
        <authorList>
            <person name="Gan P."/>
            <person name="Shirasu K."/>
        </authorList>
    </citation>
    <scope>NUCLEOTIDE SEQUENCE [LARGE SCALE GENOMIC DNA]</scope>
    <source>
        <strain evidence="1 2">543-2</strain>
    </source>
</reference>
<dbReference type="Proteomes" id="UP000295703">
    <property type="component" value="Unassembled WGS sequence"/>
</dbReference>
<evidence type="ECO:0000313" key="2">
    <source>
        <dbReference type="Proteomes" id="UP000295703"/>
    </source>
</evidence>
<keyword evidence="2" id="KW-1185">Reference proteome</keyword>
<comment type="caution">
    <text evidence="1">The sequence shown here is derived from an EMBL/GenBank/DDBJ whole genome shotgun (WGS) entry which is preliminary data.</text>
</comment>
<sequence>MQVGGAAFRRRIPIGIPARLTIFFFAFASTRVCTPYCKYILAIIVTKITASKQLLQLVVPGSIKAIPMPLLVNHLHSVPCQLSLLLISSCKPTFRTSRHVTLEFSVEILREAQHAQLTLVVVT</sequence>
<dbReference type="AlphaFoldDB" id="A0A4R8QP98"/>
<proteinExistence type="predicted"/>